<dbReference type="PANTHER" id="PTHR44329:SF151">
    <property type="entry name" value="SERINE_THREONINE-PROTEIN KINASE STY17"/>
    <property type="match status" value="1"/>
</dbReference>
<dbReference type="PRINTS" id="PR00109">
    <property type="entry name" value="TYRKINASE"/>
</dbReference>
<comment type="similarity">
    <text evidence="1">Belongs to the protein kinase superfamily. TKL Ser/Thr protein kinase family. RAF subfamily.</text>
</comment>
<feature type="domain" description="ACT" evidence="11">
    <location>
        <begin position="4"/>
        <end position="86"/>
    </location>
</feature>
<dbReference type="GO" id="GO:0005524">
    <property type="term" value="F:ATP binding"/>
    <property type="evidence" value="ECO:0007669"/>
    <property type="project" value="UniProtKB-KW"/>
</dbReference>
<dbReference type="SUPFAM" id="SSF56112">
    <property type="entry name" value="Protein kinase-like (PK-like)"/>
    <property type="match status" value="1"/>
</dbReference>
<dbReference type="SUPFAM" id="SSF55021">
    <property type="entry name" value="ACT-like"/>
    <property type="match status" value="1"/>
</dbReference>
<keyword evidence="3" id="KW-0723">Serine/threonine-protein kinase</keyword>
<evidence type="ECO:0000256" key="8">
    <source>
        <dbReference type="ARBA" id="ARBA00047899"/>
    </source>
</evidence>
<comment type="catalytic activity">
    <reaction evidence="8">
        <text>L-threonyl-[protein] + ATP = O-phospho-L-threonyl-[protein] + ADP + H(+)</text>
        <dbReference type="Rhea" id="RHEA:46608"/>
        <dbReference type="Rhea" id="RHEA-COMP:11060"/>
        <dbReference type="Rhea" id="RHEA-COMP:11605"/>
        <dbReference type="ChEBI" id="CHEBI:15378"/>
        <dbReference type="ChEBI" id="CHEBI:30013"/>
        <dbReference type="ChEBI" id="CHEBI:30616"/>
        <dbReference type="ChEBI" id="CHEBI:61977"/>
        <dbReference type="ChEBI" id="CHEBI:456216"/>
        <dbReference type="EC" id="2.7.11.1"/>
    </reaction>
</comment>
<gene>
    <name evidence="12" type="ORF">MKW98_008105</name>
</gene>
<proteinExistence type="inferred from homology"/>
<evidence type="ECO:0000256" key="1">
    <source>
        <dbReference type="ARBA" id="ARBA00010507"/>
    </source>
</evidence>
<protein>
    <recommendedName>
        <fullName evidence="2">non-specific serine/threonine protein kinase</fullName>
        <ecNumber evidence="2">2.7.11.1</ecNumber>
    </recommendedName>
</protein>
<reference evidence="12" key="1">
    <citation type="submission" date="2022-04" db="EMBL/GenBank/DDBJ databases">
        <title>A functionally conserved STORR gene fusion in Papaver species that diverged 16.8 million years ago.</title>
        <authorList>
            <person name="Catania T."/>
        </authorList>
    </citation>
    <scope>NUCLEOTIDE SEQUENCE</scope>
    <source>
        <strain evidence="12">S-188037</strain>
    </source>
</reference>
<organism evidence="12 13">
    <name type="scientific">Papaver atlanticum</name>
    <dbReference type="NCBI Taxonomy" id="357466"/>
    <lineage>
        <taxon>Eukaryota</taxon>
        <taxon>Viridiplantae</taxon>
        <taxon>Streptophyta</taxon>
        <taxon>Embryophyta</taxon>
        <taxon>Tracheophyta</taxon>
        <taxon>Spermatophyta</taxon>
        <taxon>Magnoliopsida</taxon>
        <taxon>Ranunculales</taxon>
        <taxon>Papaveraceae</taxon>
        <taxon>Papaveroideae</taxon>
        <taxon>Papaver</taxon>
    </lineage>
</organism>
<evidence type="ECO:0000256" key="4">
    <source>
        <dbReference type="ARBA" id="ARBA00022679"/>
    </source>
</evidence>
<name>A0AAD4XB11_9MAGN</name>
<evidence type="ECO:0000256" key="7">
    <source>
        <dbReference type="ARBA" id="ARBA00022840"/>
    </source>
</evidence>
<dbReference type="SMART" id="SM00219">
    <property type="entry name" value="TyrKc"/>
    <property type="match status" value="1"/>
</dbReference>
<dbReference type="InterPro" id="IPR000719">
    <property type="entry name" value="Prot_kinase_dom"/>
</dbReference>
<evidence type="ECO:0000256" key="6">
    <source>
        <dbReference type="ARBA" id="ARBA00022777"/>
    </source>
</evidence>
<dbReference type="Pfam" id="PF07714">
    <property type="entry name" value="PK_Tyr_Ser-Thr"/>
    <property type="match status" value="1"/>
</dbReference>
<comment type="catalytic activity">
    <reaction evidence="9">
        <text>L-seryl-[protein] + ATP = O-phospho-L-seryl-[protein] + ADP + H(+)</text>
        <dbReference type="Rhea" id="RHEA:17989"/>
        <dbReference type="Rhea" id="RHEA-COMP:9863"/>
        <dbReference type="Rhea" id="RHEA-COMP:11604"/>
        <dbReference type="ChEBI" id="CHEBI:15378"/>
        <dbReference type="ChEBI" id="CHEBI:29999"/>
        <dbReference type="ChEBI" id="CHEBI:30616"/>
        <dbReference type="ChEBI" id="CHEBI:83421"/>
        <dbReference type="ChEBI" id="CHEBI:456216"/>
        <dbReference type="EC" id="2.7.11.1"/>
    </reaction>
</comment>
<keyword evidence="7" id="KW-0067">ATP-binding</keyword>
<dbReference type="InterPro" id="IPR020635">
    <property type="entry name" value="Tyr_kinase_cat_dom"/>
</dbReference>
<evidence type="ECO:0000259" key="11">
    <source>
        <dbReference type="PROSITE" id="PS51671"/>
    </source>
</evidence>
<dbReference type="PROSITE" id="PS51671">
    <property type="entry name" value="ACT"/>
    <property type="match status" value="1"/>
</dbReference>
<dbReference type="PANTHER" id="PTHR44329">
    <property type="entry name" value="SERINE/THREONINE-PROTEIN KINASE TNNI3K-RELATED"/>
    <property type="match status" value="1"/>
</dbReference>
<evidence type="ECO:0000256" key="5">
    <source>
        <dbReference type="ARBA" id="ARBA00022741"/>
    </source>
</evidence>
<dbReference type="AlphaFoldDB" id="A0AAD4XB11"/>
<keyword evidence="5" id="KW-0547">Nucleotide-binding</keyword>
<dbReference type="Proteomes" id="UP001202328">
    <property type="component" value="Unassembled WGS sequence"/>
</dbReference>
<evidence type="ECO:0000259" key="10">
    <source>
        <dbReference type="PROSITE" id="PS50011"/>
    </source>
</evidence>
<dbReference type="CDD" id="cd13999">
    <property type="entry name" value="STKc_MAP3K-like"/>
    <property type="match status" value="1"/>
</dbReference>
<dbReference type="GO" id="GO:0004674">
    <property type="term" value="F:protein serine/threonine kinase activity"/>
    <property type="evidence" value="ECO:0007669"/>
    <property type="project" value="UniProtKB-KW"/>
</dbReference>
<evidence type="ECO:0000256" key="3">
    <source>
        <dbReference type="ARBA" id="ARBA00022527"/>
    </source>
</evidence>
<dbReference type="InterPro" id="IPR011009">
    <property type="entry name" value="Kinase-like_dom_sf"/>
</dbReference>
<comment type="caution">
    <text evidence="12">The sequence shown here is derived from an EMBL/GenBank/DDBJ whole genome shotgun (WGS) entry which is preliminary data.</text>
</comment>
<dbReference type="Gene3D" id="3.30.70.260">
    <property type="match status" value="1"/>
</dbReference>
<dbReference type="Gene3D" id="3.30.200.20">
    <property type="entry name" value="Phosphorylase Kinase, domain 1"/>
    <property type="match status" value="1"/>
</dbReference>
<evidence type="ECO:0000256" key="9">
    <source>
        <dbReference type="ARBA" id="ARBA00048679"/>
    </source>
</evidence>
<dbReference type="InterPro" id="IPR008266">
    <property type="entry name" value="Tyr_kinase_AS"/>
</dbReference>
<dbReference type="EMBL" id="JAJJMB010012776">
    <property type="protein sequence ID" value="KAI3873453.1"/>
    <property type="molecule type" value="Genomic_DNA"/>
</dbReference>
<feature type="non-terminal residue" evidence="12">
    <location>
        <position position="358"/>
    </location>
</feature>
<evidence type="ECO:0000256" key="2">
    <source>
        <dbReference type="ARBA" id="ARBA00012513"/>
    </source>
</evidence>
<dbReference type="InterPro" id="IPR051681">
    <property type="entry name" value="Ser/Thr_Kinases-Pseudokinases"/>
</dbReference>
<dbReference type="EC" id="2.7.11.1" evidence="2"/>
<dbReference type="GO" id="GO:0004713">
    <property type="term" value="F:protein tyrosine kinase activity"/>
    <property type="evidence" value="ECO:0007669"/>
    <property type="project" value="InterPro"/>
</dbReference>
<keyword evidence="13" id="KW-1185">Reference proteome</keyword>
<dbReference type="PROSITE" id="PS00109">
    <property type="entry name" value="PROTEIN_KINASE_TYR"/>
    <property type="match status" value="1"/>
</dbReference>
<dbReference type="PROSITE" id="PS50011">
    <property type="entry name" value="PROTEIN_KINASE_DOM"/>
    <property type="match status" value="1"/>
</dbReference>
<dbReference type="InterPro" id="IPR001245">
    <property type="entry name" value="Ser-Thr/Tyr_kinase_cat_dom"/>
</dbReference>
<keyword evidence="6" id="KW-0418">Kinase</keyword>
<dbReference type="InterPro" id="IPR045865">
    <property type="entry name" value="ACT-like_dom_sf"/>
</dbReference>
<sequence>PMHEITFAMNDKPNLLGQLTSLLAERGLNIQEAHAFSTSDGYSLDVFVVYGWERDTEDLREAVMRDLLKLEFRSKSQVHPVSSVDNHEQRDGTGVWEIDVAQLEIRGIVASWLHGKVHEGTYCGQDVAIKIVDEEKVYDDSVEQEFRQEIYIIRQVRHKNAVQFIGACTKIPNFYIVTEFMSGGSVHDFLHHHGGVFELPSLLKTAIGISKAMNHMHQKRIIHRDLRTENLLMDEDQVVKVAEFGVARVQARSGAMTPETGTYRWMAPEVIQRKPYNHKADVFSFGILLWELLTGELPYGNLTAGQVIRGVVQEGLRPAIPEDTNEMLSGLIQSCWSQDPALRPDFSRIVDILRQIGI</sequence>
<dbReference type="Gene3D" id="1.10.510.10">
    <property type="entry name" value="Transferase(Phosphotransferase) domain 1"/>
    <property type="match status" value="1"/>
</dbReference>
<keyword evidence="4" id="KW-0808">Transferase</keyword>
<dbReference type="InterPro" id="IPR002912">
    <property type="entry name" value="ACT_dom"/>
</dbReference>
<accession>A0AAD4XB11</accession>
<dbReference type="FunFam" id="3.30.200.20:FF:000060">
    <property type="entry name" value="Serine/threonine-protein kinase isoform 1"/>
    <property type="match status" value="1"/>
</dbReference>
<evidence type="ECO:0000313" key="13">
    <source>
        <dbReference type="Proteomes" id="UP001202328"/>
    </source>
</evidence>
<evidence type="ECO:0000313" key="12">
    <source>
        <dbReference type="EMBL" id="KAI3873453.1"/>
    </source>
</evidence>
<feature type="domain" description="Protein kinase" evidence="10">
    <location>
        <begin position="103"/>
        <end position="358"/>
    </location>
</feature>